<keyword evidence="3" id="KW-0378">Hydrolase</keyword>
<dbReference type="OrthoDB" id="9802958at2"/>
<keyword evidence="4" id="KW-0862">Zinc</keyword>
<evidence type="ECO:0000313" key="7">
    <source>
        <dbReference type="EMBL" id="REK77466.1"/>
    </source>
</evidence>
<keyword evidence="5" id="KW-0482">Metalloprotease</keyword>
<gene>
    <name evidence="7" type="ORF">DX130_10845</name>
</gene>
<proteinExistence type="predicted"/>
<keyword evidence="1" id="KW-0645">Protease</keyword>
<dbReference type="CDD" id="cd08070">
    <property type="entry name" value="MPN_like"/>
    <property type="match status" value="1"/>
</dbReference>
<accession>A0A371PMP2</accession>
<keyword evidence="8" id="KW-1185">Reference proteome</keyword>
<dbReference type="Proteomes" id="UP000261905">
    <property type="component" value="Unassembled WGS sequence"/>
</dbReference>
<dbReference type="Pfam" id="PF14464">
    <property type="entry name" value="Prok-JAB"/>
    <property type="match status" value="1"/>
</dbReference>
<dbReference type="RefSeq" id="WP_116045081.1">
    <property type="nucleotide sequence ID" value="NZ_QUBQ01000001.1"/>
</dbReference>
<keyword evidence="2" id="KW-0479">Metal-binding</keyword>
<evidence type="ECO:0000313" key="8">
    <source>
        <dbReference type="Proteomes" id="UP000261905"/>
    </source>
</evidence>
<dbReference type="AlphaFoldDB" id="A0A371PMP2"/>
<organism evidence="7 8">
    <name type="scientific">Paenibacillus paeoniae</name>
    <dbReference type="NCBI Taxonomy" id="2292705"/>
    <lineage>
        <taxon>Bacteria</taxon>
        <taxon>Bacillati</taxon>
        <taxon>Bacillota</taxon>
        <taxon>Bacilli</taxon>
        <taxon>Bacillales</taxon>
        <taxon>Paenibacillaceae</taxon>
        <taxon>Paenibacillus</taxon>
    </lineage>
</organism>
<evidence type="ECO:0000256" key="5">
    <source>
        <dbReference type="ARBA" id="ARBA00023049"/>
    </source>
</evidence>
<dbReference type="InterPro" id="IPR028090">
    <property type="entry name" value="JAB_dom_prok"/>
</dbReference>
<evidence type="ECO:0000259" key="6">
    <source>
        <dbReference type="Pfam" id="PF14464"/>
    </source>
</evidence>
<dbReference type="EMBL" id="QUBQ01000001">
    <property type="protein sequence ID" value="REK77466.1"/>
    <property type="molecule type" value="Genomic_DNA"/>
</dbReference>
<dbReference type="GO" id="GO:0008270">
    <property type="term" value="F:zinc ion binding"/>
    <property type="evidence" value="ECO:0007669"/>
    <property type="project" value="TreeGrafter"/>
</dbReference>
<dbReference type="PANTHER" id="PTHR34858">
    <property type="entry name" value="CYSO-CYSTEINE PEPTIDASE"/>
    <property type="match status" value="1"/>
</dbReference>
<comment type="caution">
    <text evidence="7">The sequence shown here is derived from an EMBL/GenBank/DDBJ whole genome shotgun (WGS) entry which is preliminary data.</text>
</comment>
<dbReference type="SUPFAM" id="SSF102712">
    <property type="entry name" value="JAB1/MPN domain"/>
    <property type="match status" value="1"/>
</dbReference>
<evidence type="ECO:0000256" key="1">
    <source>
        <dbReference type="ARBA" id="ARBA00022670"/>
    </source>
</evidence>
<dbReference type="GO" id="GO:0008235">
    <property type="term" value="F:metalloexopeptidase activity"/>
    <property type="evidence" value="ECO:0007669"/>
    <property type="project" value="TreeGrafter"/>
</dbReference>
<evidence type="ECO:0000256" key="2">
    <source>
        <dbReference type="ARBA" id="ARBA00022723"/>
    </source>
</evidence>
<protein>
    <recommendedName>
        <fullName evidence="6">JAB domain-containing protein</fullName>
    </recommendedName>
</protein>
<dbReference type="InterPro" id="IPR051929">
    <property type="entry name" value="VirAsm_ModProt"/>
</dbReference>
<sequence>MAETSLNNIQMTIKAYEELLAICARLYPHEACGVLAQSEFSESVDLVLPIQNVHDHPENFFSFHPREWTHTFFGMQKNRQQLAGFFHSHPHSEALPSLSDYDGFVPLTGMTYWIVSLQEADSPSVQPYQMRDGQLKSLPLVLA</sequence>
<name>A0A371PMP2_9BACL</name>
<reference evidence="7 8" key="1">
    <citation type="submission" date="2018-08" db="EMBL/GenBank/DDBJ databases">
        <title>Paenibacillus sp. M4BSY-1, whole genome shotgun sequence.</title>
        <authorList>
            <person name="Tuo L."/>
        </authorList>
    </citation>
    <scope>NUCLEOTIDE SEQUENCE [LARGE SCALE GENOMIC DNA]</scope>
    <source>
        <strain evidence="7 8">M4BSY-1</strain>
    </source>
</reference>
<evidence type="ECO:0000256" key="4">
    <source>
        <dbReference type="ARBA" id="ARBA00022833"/>
    </source>
</evidence>
<dbReference type="GO" id="GO:0006508">
    <property type="term" value="P:proteolysis"/>
    <property type="evidence" value="ECO:0007669"/>
    <property type="project" value="UniProtKB-KW"/>
</dbReference>
<dbReference type="Gene3D" id="3.40.140.10">
    <property type="entry name" value="Cytidine Deaminase, domain 2"/>
    <property type="match status" value="1"/>
</dbReference>
<dbReference type="PANTHER" id="PTHR34858:SF1">
    <property type="entry name" value="CYSO-CYSTEINE PEPTIDASE"/>
    <property type="match status" value="1"/>
</dbReference>
<evidence type="ECO:0000256" key="3">
    <source>
        <dbReference type="ARBA" id="ARBA00022801"/>
    </source>
</evidence>
<feature type="domain" description="JAB" evidence="6">
    <location>
        <begin position="14"/>
        <end position="119"/>
    </location>
</feature>